<evidence type="ECO:0000313" key="2">
    <source>
        <dbReference type="Proteomes" id="UP001328107"/>
    </source>
</evidence>
<evidence type="ECO:0000313" key="1">
    <source>
        <dbReference type="EMBL" id="GMR57387.1"/>
    </source>
</evidence>
<proteinExistence type="predicted"/>
<organism evidence="1 2">
    <name type="scientific">Pristionchus mayeri</name>
    <dbReference type="NCBI Taxonomy" id="1317129"/>
    <lineage>
        <taxon>Eukaryota</taxon>
        <taxon>Metazoa</taxon>
        <taxon>Ecdysozoa</taxon>
        <taxon>Nematoda</taxon>
        <taxon>Chromadorea</taxon>
        <taxon>Rhabditida</taxon>
        <taxon>Rhabditina</taxon>
        <taxon>Diplogasteromorpha</taxon>
        <taxon>Diplogasteroidea</taxon>
        <taxon>Neodiplogasteridae</taxon>
        <taxon>Pristionchus</taxon>
    </lineage>
</organism>
<sequence>LPSLAGGVGAEGDRRHLELEVGGRREGLVGDHSSTVGGVDSSVGVDAARDVLLVALVLEPDGEERLLHQLLVDGLDEGRL</sequence>
<comment type="caution">
    <text evidence="1">The sequence shown here is derived from an EMBL/GenBank/DDBJ whole genome shotgun (WGS) entry which is preliminary data.</text>
</comment>
<name>A0AAN5I994_9BILA</name>
<accession>A0AAN5I994</accession>
<dbReference type="EMBL" id="BTRK01000006">
    <property type="protein sequence ID" value="GMR57387.1"/>
    <property type="molecule type" value="Genomic_DNA"/>
</dbReference>
<gene>
    <name evidence="1" type="ORF">PMAYCL1PPCAC_27584</name>
</gene>
<feature type="non-terminal residue" evidence="1">
    <location>
        <position position="1"/>
    </location>
</feature>
<feature type="non-terminal residue" evidence="1">
    <location>
        <position position="80"/>
    </location>
</feature>
<dbReference type="AlphaFoldDB" id="A0AAN5I994"/>
<keyword evidence="2" id="KW-1185">Reference proteome</keyword>
<reference evidence="2" key="1">
    <citation type="submission" date="2022-10" db="EMBL/GenBank/DDBJ databases">
        <title>Genome assembly of Pristionchus species.</title>
        <authorList>
            <person name="Yoshida K."/>
            <person name="Sommer R.J."/>
        </authorList>
    </citation>
    <scope>NUCLEOTIDE SEQUENCE [LARGE SCALE GENOMIC DNA]</scope>
    <source>
        <strain evidence="2">RS5460</strain>
    </source>
</reference>
<protein>
    <submittedName>
        <fullName evidence="1">Uncharacterized protein</fullName>
    </submittedName>
</protein>
<dbReference type="Proteomes" id="UP001328107">
    <property type="component" value="Unassembled WGS sequence"/>
</dbReference>